<keyword evidence="5" id="KW-0133">Cell shape</keyword>
<dbReference type="GO" id="GO:0008360">
    <property type="term" value="P:regulation of cell shape"/>
    <property type="evidence" value="ECO:0007669"/>
    <property type="project" value="UniProtKB-KW"/>
</dbReference>
<feature type="transmembrane region" description="Helical" evidence="8">
    <location>
        <begin position="106"/>
        <end position="127"/>
    </location>
</feature>
<evidence type="ECO:0000313" key="10">
    <source>
        <dbReference type="Proteomes" id="UP000501466"/>
    </source>
</evidence>
<feature type="transmembrane region" description="Helical" evidence="8">
    <location>
        <begin position="74"/>
        <end position="94"/>
    </location>
</feature>
<evidence type="ECO:0000256" key="7">
    <source>
        <dbReference type="ARBA" id="ARBA00023136"/>
    </source>
</evidence>
<keyword evidence="10" id="KW-1185">Reference proteome</keyword>
<protein>
    <submittedName>
        <fullName evidence="9">Rod shape-determining protein MreD</fullName>
    </submittedName>
</protein>
<feature type="transmembrane region" description="Helical" evidence="8">
    <location>
        <begin position="139"/>
        <end position="157"/>
    </location>
</feature>
<dbReference type="NCBIfam" id="TIGR03426">
    <property type="entry name" value="shape_MreD"/>
    <property type="match status" value="1"/>
</dbReference>
<evidence type="ECO:0000256" key="2">
    <source>
        <dbReference type="ARBA" id="ARBA00007776"/>
    </source>
</evidence>
<comment type="similarity">
    <text evidence="2">Belongs to the MreD family.</text>
</comment>
<accession>A0A6F8PLU1</accession>
<gene>
    <name evidence="9" type="ORF">THMIRHAT_07700</name>
</gene>
<evidence type="ECO:0000256" key="4">
    <source>
        <dbReference type="ARBA" id="ARBA00022692"/>
    </source>
</evidence>
<dbReference type="RefSeq" id="WP_173290868.1">
    <property type="nucleotide sequence ID" value="NZ_AP021888.1"/>
</dbReference>
<feature type="transmembrane region" description="Helical" evidence="8">
    <location>
        <begin position="34"/>
        <end position="54"/>
    </location>
</feature>
<dbReference type="GO" id="GO:0005886">
    <property type="term" value="C:plasma membrane"/>
    <property type="evidence" value="ECO:0007669"/>
    <property type="project" value="UniProtKB-SubCell"/>
</dbReference>
<dbReference type="InterPro" id="IPR007227">
    <property type="entry name" value="Cell_shape_determining_MreD"/>
</dbReference>
<organism evidence="9 10">
    <name type="scientific">Thiosulfativibrio zosterae</name>
    <dbReference type="NCBI Taxonomy" id="2675053"/>
    <lineage>
        <taxon>Bacteria</taxon>
        <taxon>Pseudomonadati</taxon>
        <taxon>Pseudomonadota</taxon>
        <taxon>Gammaproteobacteria</taxon>
        <taxon>Thiotrichales</taxon>
        <taxon>Piscirickettsiaceae</taxon>
        <taxon>Thiosulfativibrio</taxon>
    </lineage>
</organism>
<dbReference type="Pfam" id="PF04093">
    <property type="entry name" value="MreD"/>
    <property type="match status" value="1"/>
</dbReference>
<feature type="transmembrane region" description="Helical" evidence="8">
    <location>
        <begin position="6"/>
        <end position="27"/>
    </location>
</feature>
<dbReference type="InterPro" id="IPR026034">
    <property type="entry name" value="MreD_proteobac"/>
</dbReference>
<evidence type="ECO:0000256" key="1">
    <source>
        <dbReference type="ARBA" id="ARBA00004651"/>
    </source>
</evidence>
<keyword evidence="7 8" id="KW-0472">Membrane</keyword>
<comment type="subcellular location">
    <subcellularLocation>
        <location evidence="1">Cell membrane</location>
        <topology evidence="1">Multi-pass membrane protein</topology>
    </subcellularLocation>
</comment>
<evidence type="ECO:0000313" key="9">
    <source>
        <dbReference type="EMBL" id="BBP43024.1"/>
    </source>
</evidence>
<dbReference type="KEGG" id="tzo:THMIRHAT_07700"/>
<sequence length="168" mass="19482">MTEKLMHFRFSQVKWLLFLSYFITLVLDSMNSLALLPVTLPSMTLLMLLIWTMLLQNKTHLFTALILGLLSDGIFNSVLGAHAILFSLLVFLLLRIRFSFRSYPLWQQTFIITLYFYAAKILGFFLLQPVFNASNAYDYWLSPLLIIILWPVTLFIIKHQCLKVASAP</sequence>
<evidence type="ECO:0000256" key="5">
    <source>
        <dbReference type="ARBA" id="ARBA00022960"/>
    </source>
</evidence>
<dbReference type="PANTHER" id="PTHR37484">
    <property type="entry name" value="ROD SHAPE-DETERMINING PROTEIN MRED"/>
    <property type="match status" value="1"/>
</dbReference>
<evidence type="ECO:0000256" key="8">
    <source>
        <dbReference type="SAM" id="Phobius"/>
    </source>
</evidence>
<evidence type="ECO:0000256" key="3">
    <source>
        <dbReference type="ARBA" id="ARBA00022475"/>
    </source>
</evidence>
<keyword evidence="6 8" id="KW-1133">Transmembrane helix</keyword>
<dbReference type="Proteomes" id="UP000501466">
    <property type="component" value="Chromosome"/>
</dbReference>
<dbReference type="AlphaFoldDB" id="A0A6F8PLU1"/>
<keyword evidence="3" id="KW-1003">Cell membrane</keyword>
<dbReference type="PANTHER" id="PTHR37484:SF1">
    <property type="entry name" value="ROD SHAPE-DETERMINING PROTEIN MRED"/>
    <property type="match status" value="1"/>
</dbReference>
<proteinExistence type="inferred from homology"/>
<keyword evidence="4 8" id="KW-0812">Transmembrane</keyword>
<name>A0A6F8PLU1_9GAMM</name>
<evidence type="ECO:0000256" key="6">
    <source>
        <dbReference type="ARBA" id="ARBA00022989"/>
    </source>
</evidence>
<reference evidence="10" key="1">
    <citation type="submission" date="2019-11" db="EMBL/GenBank/DDBJ databases">
        <title>Isolation and characterization of two novel species in the genus Thiomicrorhabdus.</title>
        <authorList>
            <person name="Mochizuki J."/>
            <person name="Kojima H."/>
            <person name="Fukui M."/>
        </authorList>
    </citation>
    <scope>NUCLEOTIDE SEQUENCE [LARGE SCALE GENOMIC DNA]</scope>
    <source>
        <strain evidence="10">AkT22</strain>
    </source>
</reference>
<dbReference type="EMBL" id="AP021888">
    <property type="protein sequence ID" value="BBP43024.1"/>
    <property type="molecule type" value="Genomic_DNA"/>
</dbReference>